<dbReference type="GO" id="GO:0004843">
    <property type="term" value="F:cysteine-type deubiquitinase activity"/>
    <property type="evidence" value="ECO:0007669"/>
    <property type="project" value="InterPro"/>
</dbReference>
<protein>
    <recommendedName>
        <fullName evidence="1">Ubiquitin carboxyl-terminal hydrolase 47</fullName>
    </recommendedName>
    <alternativeName>
        <fullName evidence="3">Deubiquitinating enzyme 47</fullName>
    </alternativeName>
    <alternativeName>
        <fullName evidence="2">Ubiquitin thioesterase 47</fullName>
    </alternativeName>
    <alternativeName>
        <fullName evidence="4">Ubiquitin-specific-processing protease 47</fullName>
    </alternativeName>
</protein>
<reference evidence="7" key="3">
    <citation type="submission" date="2025-09" db="UniProtKB">
        <authorList>
            <consortium name="Ensembl"/>
        </authorList>
    </citation>
    <scope>IDENTIFICATION</scope>
</reference>
<feature type="domain" description="USP" evidence="6">
    <location>
        <begin position="192"/>
        <end position="565"/>
    </location>
</feature>
<feature type="compositionally biased region" description="Polar residues" evidence="5">
    <location>
        <begin position="910"/>
        <end position="920"/>
    </location>
</feature>
<feature type="region of interest" description="Disordered" evidence="5">
    <location>
        <begin position="425"/>
        <end position="453"/>
    </location>
</feature>
<evidence type="ECO:0000259" key="6">
    <source>
        <dbReference type="PROSITE" id="PS50235"/>
    </source>
</evidence>
<dbReference type="Ensembl" id="ENSTRUT00000064253.1">
    <property type="protein sequence ID" value="ENSTRUP00000067929.1"/>
    <property type="gene ID" value="ENSTRUG00000017493.3"/>
</dbReference>
<proteinExistence type="predicted"/>
<feature type="region of interest" description="Disordered" evidence="5">
    <location>
        <begin position="875"/>
        <end position="920"/>
    </location>
</feature>
<gene>
    <name evidence="7" type="primary">usp47</name>
</gene>
<dbReference type="Pfam" id="PF19718">
    <property type="entry name" value="USP47_C"/>
    <property type="match status" value="1"/>
</dbReference>
<dbReference type="SUPFAM" id="SSF54001">
    <property type="entry name" value="Cysteine proteinases"/>
    <property type="match status" value="1"/>
</dbReference>
<name>A0A674N3S1_TAKRU</name>
<dbReference type="PROSITE" id="PS50235">
    <property type="entry name" value="USP_3"/>
    <property type="match status" value="1"/>
</dbReference>
<dbReference type="Proteomes" id="UP000005226">
    <property type="component" value="Chromosome 13"/>
</dbReference>
<feature type="region of interest" description="Disordered" evidence="5">
    <location>
        <begin position="999"/>
        <end position="1035"/>
    </location>
</feature>
<dbReference type="Pfam" id="PF00443">
    <property type="entry name" value="UCH"/>
    <property type="match status" value="1"/>
</dbReference>
<feature type="region of interest" description="Disordered" evidence="5">
    <location>
        <begin position="937"/>
        <end position="982"/>
    </location>
</feature>
<dbReference type="GO" id="GO:0016579">
    <property type="term" value="P:protein deubiquitination"/>
    <property type="evidence" value="ECO:0007669"/>
    <property type="project" value="InterPro"/>
</dbReference>
<evidence type="ECO:0000256" key="2">
    <source>
        <dbReference type="ARBA" id="ARBA00029910"/>
    </source>
</evidence>
<dbReference type="Pfam" id="PF14560">
    <property type="entry name" value="Ubiquitin_2"/>
    <property type="match status" value="1"/>
</dbReference>
<keyword evidence="8" id="KW-1185">Reference proteome</keyword>
<dbReference type="CDD" id="cd02659">
    <property type="entry name" value="peptidase_C19C"/>
    <property type="match status" value="1"/>
</dbReference>
<evidence type="ECO:0000256" key="5">
    <source>
        <dbReference type="SAM" id="MobiDB-lite"/>
    </source>
</evidence>
<evidence type="ECO:0000256" key="3">
    <source>
        <dbReference type="ARBA" id="ARBA00030277"/>
    </source>
</evidence>
<dbReference type="InterPro" id="IPR018200">
    <property type="entry name" value="USP_CS"/>
</dbReference>
<dbReference type="PANTHER" id="PTHR24006">
    <property type="entry name" value="UBIQUITIN CARBOXYL-TERMINAL HYDROLASE"/>
    <property type="match status" value="1"/>
</dbReference>
<dbReference type="InterPro" id="IPR001394">
    <property type="entry name" value="Peptidase_C19_UCH"/>
</dbReference>
<dbReference type="PROSITE" id="PS00973">
    <property type="entry name" value="USP_2"/>
    <property type="match status" value="1"/>
</dbReference>
<reference evidence="7 8" key="1">
    <citation type="journal article" date="2011" name="Genome Biol. Evol.">
        <title>Integration of the genetic map and genome assembly of fugu facilitates insights into distinct features of genome evolution in teleosts and mammals.</title>
        <authorList>
            <person name="Kai W."/>
            <person name="Kikuchi K."/>
            <person name="Tohari S."/>
            <person name="Chew A.K."/>
            <person name="Tay A."/>
            <person name="Fujiwara A."/>
            <person name="Hosoya S."/>
            <person name="Suetake H."/>
            <person name="Naruse K."/>
            <person name="Brenner S."/>
            <person name="Suzuki Y."/>
            <person name="Venkatesh B."/>
        </authorList>
    </citation>
    <scope>NUCLEOTIDE SEQUENCE [LARGE SCALE GENOMIC DNA]</scope>
</reference>
<accession>A0A674N3S1</accession>
<feature type="compositionally biased region" description="Polar residues" evidence="5">
    <location>
        <begin position="434"/>
        <end position="453"/>
    </location>
</feature>
<feature type="compositionally biased region" description="Low complexity" evidence="5">
    <location>
        <begin position="965"/>
        <end position="981"/>
    </location>
</feature>
<dbReference type="PROSITE" id="PS00972">
    <property type="entry name" value="USP_1"/>
    <property type="match status" value="1"/>
</dbReference>
<dbReference type="InterPro" id="IPR000626">
    <property type="entry name" value="Ubiquitin-like_dom"/>
</dbReference>
<dbReference type="GO" id="GO:0005829">
    <property type="term" value="C:cytosol"/>
    <property type="evidence" value="ECO:0007669"/>
    <property type="project" value="TreeGrafter"/>
</dbReference>
<sequence length="1387" mass="157283">MEMVPSEETQFVPKEAMFWSCRKSVFDEMKRRSQIHNAAEEPRALCIIQDTTNARTVTERLTLNLPASTPLSKLHEDVAHKAGYVTGTFELTWGNAPNTAPLDHRSEMSLSDSGFEPGGKRNFLHITDKDGEQPQLASDESGAADSSGLDDSSQERFIGPLPREGSVGCSGDYSSPSYSYSSILTKSDTGYVGLVNQAMTCYLNSLLQTLFMTPEFRNALYNWEFEESEEDPVTSIPYQLQRLFVLLQTSKKRAIETTDVTRSFGWDSSEAWQQHDVQELCRVMFDALEQKWKQTVQADLINQLYQGKLKDYVRCLECGYESWRIDTYLDIPLVIRPFGASQAYGSVEEALQAFIQPETLDGPNQYFCERCQKKCDARKGLRFLHFPYLLTLQLKRFDFDYNTMHRIKLNDRMTFPEELDMSPFIDVEDEKSPQTESCTDSGAENEGSCHSDQMSNDFSTDDCVDEGICLDSTNNADRMLKPKSLPTFELFSVMVHSGSAAGGHYYAHIKSFSDGQWYSFNDQHVSKITQDDIRKTYGGSSGSRGYYSSAFASSTNAYMLIYRLKDPSRNAKYLSVEDFPEHIKSLVQKEKESEEQEKRQREIERNTCKIKLFCMHPVKMMMESKLEVHKDKTLREATEMAYKLMELEGLVTLDCCRLVKYDEFHEYLERSYEGEEDTPMGLLLGGVKSSYMFDLLLETRRADQVFQPYKPGEVMVKVHVVDLESETIAASVSVRAYLNQTVTEFKQLIAQATGLSAETMRVVLERCYNDLRLLYVPNKTLKAEGFFRSNKVFVESSISSDHQVTFSDSLLWKLLDRHGNTIRLLVLLPEQSPGTSTNRTVCQKVGVDSDPSLDGSKGNRKSVEAILEESTEKLKNLSLQQQQQQQQQQGSSTSDSQKSSDASDFEHIESPTQDADSNSLLGEAADNRELENRIRMAGSSGASSDPENHFACEERSDSEVNNDRSTSSVDSDILSSSHSSDTLCNADSGPLALANGLDSHSITSSRRSKAHEGKKETWDTAEEDSGTDSEYDDNGKSKGEAQYLYFRTEPCSQSDSTCDAQKCLVVYVDKRITLAAFKQNLEPYVGVPSAQFKVFRVYANNQEFESIRLNETLSSFSDDNKITIRLGRALKKGEYRVKVYQLLVNEAEPCKFLVDTVFAKGMTVRQSKEELLPLLKEQCKLDLNIDRVRLRKKTWKNPGTVFLDYHVYEEDISISSNWEVFLEVLNESEKMKSMSQLAVLTRRWSPSTMKLGPFQEVILENSSVDELKEKLSEMSDITLENLDFAKGRGTFPCDISVLEIQQDLDWNPKVSTLNVWPLYICDDGAVVFYRNSTEEPMELSEDERSELMKRESSRLLKTGHRVSYSPRKEKALKIYLDGGPAKDPGQD</sequence>
<feature type="region of interest" description="Disordered" evidence="5">
    <location>
        <begin position="100"/>
        <end position="170"/>
    </location>
</feature>
<dbReference type="Gene3D" id="3.90.70.10">
    <property type="entry name" value="Cysteine proteinases"/>
    <property type="match status" value="1"/>
</dbReference>
<feature type="compositionally biased region" description="Low complexity" evidence="5">
    <location>
        <begin position="878"/>
        <end position="902"/>
    </location>
</feature>
<dbReference type="GeneTree" id="ENSGT00940000157223"/>
<dbReference type="InterPro" id="IPR050164">
    <property type="entry name" value="Peptidase_C19"/>
</dbReference>
<feature type="compositionally biased region" description="Acidic residues" evidence="5">
    <location>
        <begin position="1019"/>
        <end position="1032"/>
    </location>
</feature>
<reference evidence="7" key="2">
    <citation type="submission" date="2025-08" db="UniProtKB">
        <authorList>
            <consortium name="Ensembl"/>
        </authorList>
    </citation>
    <scope>IDENTIFICATION</scope>
</reference>
<dbReference type="InParanoid" id="A0A674N3S1"/>
<dbReference type="Pfam" id="PF25985">
    <property type="entry name" value="Ubiquitin_USP47_N"/>
    <property type="match status" value="1"/>
</dbReference>
<evidence type="ECO:0000256" key="4">
    <source>
        <dbReference type="ARBA" id="ARBA00032453"/>
    </source>
</evidence>
<evidence type="ECO:0000313" key="7">
    <source>
        <dbReference type="Ensembl" id="ENSTRUP00000067929.1"/>
    </source>
</evidence>
<dbReference type="InterPro" id="IPR038765">
    <property type="entry name" value="Papain-like_cys_pep_sf"/>
</dbReference>
<feature type="region of interest" description="Disordered" evidence="5">
    <location>
        <begin position="833"/>
        <end position="860"/>
    </location>
</feature>
<dbReference type="PANTHER" id="PTHR24006:SF902">
    <property type="entry name" value="UBIQUITIN CARBOXYL-TERMINAL HYDROLASE 47"/>
    <property type="match status" value="1"/>
</dbReference>
<dbReference type="OMA" id="CEWIVSK"/>
<dbReference type="CDD" id="cd17039">
    <property type="entry name" value="Ubl_ubiquitin_like"/>
    <property type="match status" value="1"/>
</dbReference>
<feature type="compositionally biased region" description="Low complexity" evidence="5">
    <location>
        <begin position="136"/>
        <end position="151"/>
    </location>
</feature>
<dbReference type="InterPro" id="IPR028889">
    <property type="entry name" value="USP"/>
</dbReference>
<evidence type="ECO:0000313" key="8">
    <source>
        <dbReference type="Proteomes" id="UP000005226"/>
    </source>
</evidence>
<evidence type="ECO:0000256" key="1">
    <source>
        <dbReference type="ARBA" id="ARBA00026136"/>
    </source>
</evidence>
<dbReference type="GO" id="GO:0005634">
    <property type="term" value="C:nucleus"/>
    <property type="evidence" value="ECO:0007669"/>
    <property type="project" value="TreeGrafter"/>
</dbReference>
<dbReference type="InterPro" id="IPR045578">
    <property type="entry name" value="USP47_C"/>
</dbReference>
<feature type="compositionally biased region" description="Basic and acidic residues" evidence="5">
    <location>
        <begin position="946"/>
        <end position="962"/>
    </location>
</feature>
<organism evidence="7 8">
    <name type="scientific">Takifugu rubripes</name>
    <name type="common">Japanese pufferfish</name>
    <name type="synonym">Fugu rubripes</name>
    <dbReference type="NCBI Taxonomy" id="31033"/>
    <lineage>
        <taxon>Eukaryota</taxon>
        <taxon>Metazoa</taxon>
        <taxon>Chordata</taxon>
        <taxon>Craniata</taxon>
        <taxon>Vertebrata</taxon>
        <taxon>Euteleostomi</taxon>
        <taxon>Actinopterygii</taxon>
        <taxon>Neopterygii</taxon>
        <taxon>Teleostei</taxon>
        <taxon>Neoteleostei</taxon>
        <taxon>Acanthomorphata</taxon>
        <taxon>Eupercaria</taxon>
        <taxon>Tetraodontiformes</taxon>
        <taxon>Tetradontoidea</taxon>
        <taxon>Tetraodontidae</taxon>
        <taxon>Takifugu</taxon>
    </lineage>
</organism>